<gene>
    <name evidence="1" type="ORF">C8F04DRAFT_881397</name>
    <name evidence="2" type="ORF">C8F04DRAFT_896597</name>
</gene>
<protein>
    <submittedName>
        <fullName evidence="2">Uncharacterized protein</fullName>
    </submittedName>
</protein>
<reference evidence="2" key="1">
    <citation type="submission" date="2023-03" db="EMBL/GenBank/DDBJ databases">
        <title>Massive genome expansion in bonnet fungi (Mycena s.s.) driven by repeated elements and novel gene families across ecological guilds.</title>
        <authorList>
            <consortium name="Lawrence Berkeley National Laboratory"/>
            <person name="Harder C.B."/>
            <person name="Miyauchi S."/>
            <person name="Viragh M."/>
            <person name="Kuo A."/>
            <person name="Thoen E."/>
            <person name="Andreopoulos B."/>
            <person name="Lu D."/>
            <person name="Skrede I."/>
            <person name="Drula E."/>
            <person name="Henrissat B."/>
            <person name="Morin E."/>
            <person name="Kohler A."/>
            <person name="Barry K."/>
            <person name="LaButti K."/>
            <person name="Morin E."/>
            <person name="Salamov A."/>
            <person name="Lipzen A."/>
            <person name="Mereny Z."/>
            <person name="Hegedus B."/>
            <person name="Baldrian P."/>
            <person name="Stursova M."/>
            <person name="Weitz H."/>
            <person name="Taylor A."/>
            <person name="Grigoriev I.V."/>
            <person name="Nagy L.G."/>
            <person name="Martin F."/>
            <person name="Kauserud H."/>
        </authorList>
    </citation>
    <scope>NUCLEOTIDE SEQUENCE</scope>
    <source>
        <strain evidence="2">CBHHK200</strain>
    </source>
</reference>
<evidence type="ECO:0000313" key="1">
    <source>
        <dbReference type="EMBL" id="KAJ7020842.1"/>
    </source>
</evidence>
<dbReference type="EMBL" id="JARJCM010000249">
    <property type="protein sequence ID" value="KAJ7020842.1"/>
    <property type="molecule type" value="Genomic_DNA"/>
</dbReference>
<dbReference type="InterPro" id="IPR036691">
    <property type="entry name" value="Endo/exonu/phosph_ase_sf"/>
</dbReference>
<feature type="non-terminal residue" evidence="2">
    <location>
        <position position="69"/>
    </location>
</feature>
<name>A0AAD6TCB2_9AGAR</name>
<sequence length="69" mass="7485">RISSDDTLNTRGREILAECDLLNLCILNGTKLEAASPGRSTSWQPGGESTIDYAIASKSLLPLVKDFYV</sequence>
<proteinExistence type="predicted"/>
<dbReference type="Proteomes" id="UP001218188">
    <property type="component" value="Unassembled WGS sequence"/>
</dbReference>
<feature type="non-terminal residue" evidence="2">
    <location>
        <position position="1"/>
    </location>
</feature>
<dbReference type="SUPFAM" id="SSF56219">
    <property type="entry name" value="DNase I-like"/>
    <property type="match status" value="1"/>
</dbReference>
<evidence type="ECO:0000313" key="2">
    <source>
        <dbReference type="EMBL" id="KAJ7043801.1"/>
    </source>
</evidence>
<evidence type="ECO:0000313" key="3">
    <source>
        <dbReference type="Proteomes" id="UP001218188"/>
    </source>
</evidence>
<comment type="caution">
    <text evidence="2">The sequence shown here is derived from an EMBL/GenBank/DDBJ whole genome shotgun (WGS) entry which is preliminary data.</text>
</comment>
<dbReference type="Gene3D" id="3.60.10.10">
    <property type="entry name" value="Endonuclease/exonuclease/phosphatase"/>
    <property type="match status" value="1"/>
</dbReference>
<dbReference type="AlphaFoldDB" id="A0AAD6TCB2"/>
<accession>A0AAD6TCB2</accession>
<organism evidence="2 3">
    <name type="scientific">Mycena alexandri</name>
    <dbReference type="NCBI Taxonomy" id="1745969"/>
    <lineage>
        <taxon>Eukaryota</taxon>
        <taxon>Fungi</taxon>
        <taxon>Dikarya</taxon>
        <taxon>Basidiomycota</taxon>
        <taxon>Agaricomycotina</taxon>
        <taxon>Agaricomycetes</taxon>
        <taxon>Agaricomycetidae</taxon>
        <taxon>Agaricales</taxon>
        <taxon>Marasmiineae</taxon>
        <taxon>Mycenaceae</taxon>
        <taxon>Mycena</taxon>
    </lineage>
</organism>
<dbReference type="EMBL" id="JARJCM010000008">
    <property type="protein sequence ID" value="KAJ7043801.1"/>
    <property type="molecule type" value="Genomic_DNA"/>
</dbReference>
<keyword evidence="3" id="KW-1185">Reference proteome</keyword>